<protein>
    <submittedName>
        <fullName evidence="2">Uncharacterized protein</fullName>
    </submittedName>
</protein>
<name>L7ER70_STRT8</name>
<gene>
    <name evidence="2" type="ORF">STRTUCAR8_03644</name>
</gene>
<dbReference type="PATRIC" id="fig|698760.3.peg.9529"/>
<evidence type="ECO:0000256" key="1">
    <source>
        <dbReference type="SAM" id="MobiDB-lite"/>
    </source>
</evidence>
<dbReference type="AlphaFoldDB" id="L7ER70"/>
<dbReference type="RefSeq" id="WP_006383648.1">
    <property type="nucleotide sequence ID" value="NZ_AEJB01000681.1"/>
</dbReference>
<organism evidence="2 3">
    <name type="scientific">Streptomyces turgidiscabies (strain Car8)</name>
    <dbReference type="NCBI Taxonomy" id="698760"/>
    <lineage>
        <taxon>Bacteria</taxon>
        <taxon>Bacillati</taxon>
        <taxon>Actinomycetota</taxon>
        <taxon>Actinomycetes</taxon>
        <taxon>Kitasatosporales</taxon>
        <taxon>Streptomycetaceae</taxon>
        <taxon>Streptomyces</taxon>
    </lineage>
</organism>
<proteinExistence type="predicted"/>
<evidence type="ECO:0000313" key="3">
    <source>
        <dbReference type="Proteomes" id="UP000010931"/>
    </source>
</evidence>
<reference evidence="2 3" key="1">
    <citation type="journal article" date="2011" name="Plasmid">
        <title>Streptomyces turgidiscabies Car8 contains a modular pathogenicity island that shares virulence genes with other actinobacterial plant pathogens.</title>
        <authorList>
            <person name="Huguet-Tapia J.C."/>
            <person name="Badger J.H."/>
            <person name="Loria R."/>
            <person name="Pettis G.S."/>
        </authorList>
    </citation>
    <scope>NUCLEOTIDE SEQUENCE [LARGE SCALE GENOMIC DNA]</scope>
    <source>
        <strain evidence="2 3">Car8</strain>
    </source>
</reference>
<comment type="caution">
    <text evidence="2">The sequence shown here is derived from an EMBL/GenBank/DDBJ whole genome shotgun (WGS) entry which is preliminary data.</text>
</comment>
<keyword evidence="3" id="KW-1185">Reference proteome</keyword>
<feature type="compositionally biased region" description="Basic residues" evidence="1">
    <location>
        <begin position="51"/>
        <end position="63"/>
    </location>
</feature>
<dbReference type="Proteomes" id="UP000010931">
    <property type="component" value="Unassembled WGS sequence"/>
</dbReference>
<feature type="region of interest" description="Disordered" evidence="1">
    <location>
        <begin position="43"/>
        <end position="63"/>
    </location>
</feature>
<evidence type="ECO:0000313" key="2">
    <source>
        <dbReference type="EMBL" id="ELP61517.1"/>
    </source>
</evidence>
<dbReference type="GeneID" id="97404679"/>
<dbReference type="EMBL" id="AEJB01000681">
    <property type="protein sequence ID" value="ELP61517.1"/>
    <property type="molecule type" value="Genomic_DNA"/>
</dbReference>
<sequence>MEVTGVMLLLIVLLAPGFKNLLKSVAYRIRAAGKADVIRAKREVEQNRSKGSTRSKTKRRRRG</sequence>
<accession>L7ER70</accession>
<dbReference type="STRING" id="85558.T45_00324"/>